<organism evidence="1 2">
    <name type="scientific">Stylosanthes scabra</name>
    <dbReference type="NCBI Taxonomy" id="79078"/>
    <lineage>
        <taxon>Eukaryota</taxon>
        <taxon>Viridiplantae</taxon>
        <taxon>Streptophyta</taxon>
        <taxon>Embryophyta</taxon>
        <taxon>Tracheophyta</taxon>
        <taxon>Spermatophyta</taxon>
        <taxon>Magnoliopsida</taxon>
        <taxon>eudicotyledons</taxon>
        <taxon>Gunneridae</taxon>
        <taxon>Pentapetalae</taxon>
        <taxon>rosids</taxon>
        <taxon>fabids</taxon>
        <taxon>Fabales</taxon>
        <taxon>Fabaceae</taxon>
        <taxon>Papilionoideae</taxon>
        <taxon>50 kb inversion clade</taxon>
        <taxon>dalbergioids sensu lato</taxon>
        <taxon>Dalbergieae</taxon>
        <taxon>Pterocarpus clade</taxon>
        <taxon>Stylosanthes</taxon>
    </lineage>
</organism>
<dbReference type="EMBL" id="JASCZI010060469">
    <property type="protein sequence ID" value="MED6132339.1"/>
    <property type="molecule type" value="Genomic_DNA"/>
</dbReference>
<evidence type="ECO:0000313" key="1">
    <source>
        <dbReference type="EMBL" id="MED6132339.1"/>
    </source>
</evidence>
<keyword evidence="2" id="KW-1185">Reference proteome</keyword>
<accession>A0ABU6S7U4</accession>
<evidence type="ECO:0000313" key="2">
    <source>
        <dbReference type="Proteomes" id="UP001341840"/>
    </source>
</evidence>
<gene>
    <name evidence="1" type="ORF">PIB30_018177</name>
</gene>
<reference evidence="1 2" key="1">
    <citation type="journal article" date="2023" name="Plants (Basel)">
        <title>Bridging the Gap: Combining Genomics and Transcriptomics Approaches to Understand Stylosanthes scabra, an Orphan Legume from the Brazilian Caatinga.</title>
        <authorList>
            <person name="Ferreira-Neto J.R.C."/>
            <person name="da Silva M.D."/>
            <person name="Binneck E."/>
            <person name="de Melo N.F."/>
            <person name="da Silva R.H."/>
            <person name="de Melo A.L.T.M."/>
            <person name="Pandolfi V."/>
            <person name="Bustamante F.O."/>
            <person name="Brasileiro-Vidal A.C."/>
            <person name="Benko-Iseppon A.M."/>
        </authorList>
    </citation>
    <scope>NUCLEOTIDE SEQUENCE [LARGE SCALE GENOMIC DNA]</scope>
    <source>
        <tissue evidence="1">Leaves</tissue>
    </source>
</reference>
<name>A0ABU6S7U4_9FABA</name>
<proteinExistence type="predicted"/>
<comment type="caution">
    <text evidence="1">The sequence shown here is derived from an EMBL/GenBank/DDBJ whole genome shotgun (WGS) entry which is preliminary data.</text>
</comment>
<protein>
    <submittedName>
        <fullName evidence="1">Uncharacterized protein</fullName>
    </submittedName>
</protein>
<dbReference type="Proteomes" id="UP001341840">
    <property type="component" value="Unassembled WGS sequence"/>
</dbReference>
<sequence>MPEILADSKLPPASAPDRIKIGLEMSESGWALMLEGRVTPSSRLYLREAWSWSAAHAGSGLTHARLTLGRDPGAVMGLLWRPNHATAWLWRGLGLLGHT</sequence>